<evidence type="ECO:0000313" key="1">
    <source>
        <dbReference type="EMBL" id="KAF9668613.1"/>
    </source>
</evidence>
<evidence type="ECO:0000313" key="2">
    <source>
        <dbReference type="Proteomes" id="UP000657918"/>
    </source>
</evidence>
<dbReference type="InterPro" id="IPR042185">
    <property type="entry name" value="Serpin_sf_2"/>
</dbReference>
<comment type="caution">
    <text evidence="1">The sequence shown here is derived from an EMBL/GenBank/DDBJ whole genome shotgun (WGS) entry which is preliminary data.</text>
</comment>
<reference evidence="1 2" key="1">
    <citation type="submission" date="2020-10" db="EMBL/GenBank/DDBJ databases">
        <title>Plant Genome Project.</title>
        <authorList>
            <person name="Zhang R.-G."/>
        </authorList>
    </citation>
    <scope>NUCLEOTIDE SEQUENCE [LARGE SCALE GENOMIC DNA]</scope>
    <source>
        <strain evidence="1">FAFU-HL-1</strain>
        <tissue evidence="1">Leaf</tissue>
    </source>
</reference>
<keyword evidence="2" id="KW-1185">Reference proteome</keyword>
<dbReference type="EMBL" id="JADGMS010000014">
    <property type="protein sequence ID" value="KAF9668613.1"/>
    <property type="molecule type" value="Genomic_DNA"/>
</dbReference>
<accession>A0A835JH70</accession>
<sequence length="86" mass="9719">MRPVAFLRRSFLLDQLTVPEDRGSYLSDGNSVLVPYKQGQAKRHFSMYIFLPDVEDGLPTLVVKVGSESGFLDCRIEMGNCRIKPI</sequence>
<proteinExistence type="predicted"/>
<dbReference type="Gene3D" id="2.30.39.10">
    <property type="entry name" value="Alpha-1-antitrypsin, domain 1"/>
    <property type="match status" value="1"/>
</dbReference>
<dbReference type="OrthoDB" id="1063785at2759"/>
<protein>
    <submittedName>
        <fullName evidence="1">Uncharacterized protein</fullName>
    </submittedName>
</protein>
<name>A0A835JH70_9ROSI</name>
<dbReference type="AlphaFoldDB" id="A0A835JH70"/>
<organism evidence="1 2">
    <name type="scientific">Salix dunnii</name>
    <dbReference type="NCBI Taxonomy" id="1413687"/>
    <lineage>
        <taxon>Eukaryota</taxon>
        <taxon>Viridiplantae</taxon>
        <taxon>Streptophyta</taxon>
        <taxon>Embryophyta</taxon>
        <taxon>Tracheophyta</taxon>
        <taxon>Spermatophyta</taxon>
        <taxon>Magnoliopsida</taxon>
        <taxon>eudicotyledons</taxon>
        <taxon>Gunneridae</taxon>
        <taxon>Pentapetalae</taxon>
        <taxon>rosids</taxon>
        <taxon>fabids</taxon>
        <taxon>Malpighiales</taxon>
        <taxon>Salicaceae</taxon>
        <taxon>Saliceae</taxon>
        <taxon>Salix</taxon>
    </lineage>
</organism>
<dbReference type="Proteomes" id="UP000657918">
    <property type="component" value="Unassembled WGS sequence"/>
</dbReference>
<gene>
    <name evidence="1" type="ORF">SADUNF_Sadunf14G0021800</name>
</gene>